<gene>
    <name evidence="5" type="primary">LOC110973270</name>
</gene>
<dbReference type="RefSeq" id="XP_022079651.1">
    <property type="nucleotide sequence ID" value="XM_022223959.1"/>
</dbReference>
<dbReference type="InterPro" id="IPR035969">
    <property type="entry name" value="Rab-GAP_TBC_sf"/>
</dbReference>
<name>A0A8B7XHF0_ACAPL</name>
<evidence type="ECO:0000313" key="4">
    <source>
        <dbReference type="Proteomes" id="UP000694845"/>
    </source>
</evidence>
<dbReference type="Gene3D" id="1.10.472.80">
    <property type="entry name" value="Ypt/Rab-GAP domain of gyp1p, domain 3"/>
    <property type="match status" value="1"/>
</dbReference>
<dbReference type="PROSITE" id="PS50086">
    <property type="entry name" value="TBC_RABGAP"/>
    <property type="match status" value="1"/>
</dbReference>
<dbReference type="SMART" id="SM00164">
    <property type="entry name" value="TBC"/>
    <property type="match status" value="1"/>
</dbReference>
<dbReference type="GO" id="GO:0005096">
    <property type="term" value="F:GTPase activator activity"/>
    <property type="evidence" value="ECO:0007669"/>
    <property type="project" value="UniProtKB-KW"/>
</dbReference>
<evidence type="ECO:0000313" key="5">
    <source>
        <dbReference type="RefSeq" id="XP_022079651.1"/>
    </source>
</evidence>
<dbReference type="PANTHER" id="PTHR22957:SF466">
    <property type="entry name" value="SI:DKEY-238D18.4"/>
    <property type="match status" value="1"/>
</dbReference>
<dbReference type="InterPro" id="IPR000195">
    <property type="entry name" value="Rab-GAP-TBC_dom"/>
</dbReference>
<dbReference type="KEGG" id="aplc:110973270"/>
<feature type="domain" description="Rab-GAP TBC" evidence="3">
    <location>
        <begin position="69"/>
        <end position="356"/>
    </location>
</feature>
<dbReference type="PANTHER" id="PTHR22957">
    <property type="entry name" value="TBC1 DOMAIN FAMILY MEMBER GTPASE-ACTIVATING PROTEIN"/>
    <property type="match status" value="1"/>
</dbReference>
<evidence type="ECO:0000256" key="2">
    <source>
        <dbReference type="SAM" id="MobiDB-lite"/>
    </source>
</evidence>
<accession>A0A8B7XHF0</accession>
<organism evidence="4 5">
    <name type="scientific">Acanthaster planci</name>
    <name type="common">Crown-of-thorns starfish</name>
    <dbReference type="NCBI Taxonomy" id="133434"/>
    <lineage>
        <taxon>Eukaryota</taxon>
        <taxon>Metazoa</taxon>
        <taxon>Echinodermata</taxon>
        <taxon>Eleutherozoa</taxon>
        <taxon>Asterozoa</taxon>
        <taxon>Asteroidea</taxon>
        <taxon>Valvatacea</taxon>
        <taxon>Valvatida</taxon>
        <taxon>Acanthasteridae</taxon>
        <taxon>Acanthaster</taxon>
    </lineage>
</organism>
<evidence type="ECO:0000256" key="1">
    <source>
        <dbReference type="ARBA" id="ARBA00022468"/>
    </source>
</evidence>
<proteinExistence type="predicted"/>
<dbReference type="SUPFAM" id="SSF47923">
    <property type="entry name" value="Ypt/Rab-GAP domain of gyp1p"/>
    <property type="match status" value="2"/>
</dbReference>
<sequence length="467" mass="54701">MADYLTRSCSFDSTFEQILPPEQWKIYLSDDSDIKRGPKLDRATFEGFMDSDGRLVEVQSFRQAVFRGGIESDVRRDAWAFLFGLFPFQSTRREREVLAVEYHYRYQALKARWKALLALTTPPHDTTANSTEEIHLSRKNSESLHGVHEKIECRCGKTEPLNSSTKRNGPLSETRKDRQMQMECMELQARIYAEREPLDLDNLEGFKKSIRIIDKDVPRTDRDHPKFKGPNNPNLERLRDILITFAVFHPQVTYAQGMNDVLSRFFVVMDDEVESYWCFTLYLETIYKDFLEDGMLHKLEILKHLLQEIDPLLNEHLEVCEIGDLMFCHRWLLLCFKREFQYEESLMLFEIISSQHLELSSVTAERARDIARARDFLKAGGRQRVHAEVVRTDFTFELFVCTTILYDNRQSLLECIDSATVFQYVVNGLSYNLDLQHILCLAEKMFLAYCRKTAVRDSFELVDHDDG</sequence>
<dbReference type="Proteomes" id="UP000694845">
    <property type="component" value="Unplaced"/>
</dbReference>
<reference evidence="5" key="1">
    <citation type="submission" date="2025-08" db="UniProtKB">
        <authorList>
            <consortium name="RefSeq"/>
        </authorList>
    </citation>
    <scope>IDENTIFICATION</scope>
</reference>
<feature type="region of interest" description="Disordered" evidence="2">
    <location>
        <begin position="158"/>
        <end position="177"/>
    </location>
</feature>
<dbReference type="OMA" id="TFCHWLL"/>
<keyword evidence="1" id="KW-0343">GTPase activation</keyword>
<dbReference type="GeneID" id="110973270"/>
<dbReference type="OrthoDB" id="10264062at2759"/>
<evidence type="ECO:0000259" key="3">
    <source>
        <dbReference type="PROSITE" id="PS50086"/>
    </source>
</evidence>
<keyword evidence="4" id="KW-1185">Reference proteome</keyword>
<dbReference type="Gene3D" id="1.10.8.270">
    <property type="entry name" value="putative rabgap domain of human tbc1 domain family member 14 like domains"/>
    <property type="match status" value="1"/>
</dbReference>
<dbReference type="AlphaFoldDB" id="A0A8B7XHF0"/>
<protein>
    <submittedName>
        <fullName evidence="5">TBC1 domain family member 15-like</fullName>
    </submittedName>
</protein>
<dbReference type="Pfam" id="PF00566">
    <property type="entry name" value="RabGAP-TBC"/>
    <property type="match status" value="1"/>
</dbReference>